<dbReference type="Gene3D" id="2.40.440.10">
    <property type="entry name" value="L,D-transpeptidase catalytic domain-like"/>
    <property type="match status" value="1"/>
</dbReference>
<gene>
    <name evidence="11" type="ORF">GWK41_09450</name>
</gene>
<organism evidence="11 12">
    <name type="scientific">Persephonella atlantica</name>
    <dbReference type="NCBI Taxonomy" id="2699429"/>
    <lineage>
        <taxon>Bacteria</taxon>
        <taxon>Pseudomonadati</taxon>
        <taxon>Aquificota</taxon>
        <taxon>Aquificia</taxon>
        <taxon>Aquificales</taxon>
        <taxon>Hydrogenothermaceae</taxon>
        <taxon>Persephonella</taxon>
    </lineage>
</organism>
<feature type="active site" description="Nucleophile" evidence="9">
    <location>
        <position position="343"/>
    </location>
</feature>
<dbReference type="InterPro" id="IPR038063">
    <property type="entry name" value="Transpep_catalytic_dom"/>
</dbReference>
<dbReference type="PROSITE" id="PS52029">
    <property type="entry name" value="LD_TPASE"/>
    <property type="match status" value="1"/>
</dbReference>
<proteinExistence type="inferred from homology"/>
<keyword evidence="3" id="KW-0328">Glycosyltransferase</keyword>
<evidence type="ECO:0000313" key="12">
    <source>
        <dbReference type="Proteomes" id="UP000772812"/>
    </source>
</evidence>
<dbReference type="SUPFAM" id="SSF141523">
    <property type="entry name" value="L,D-transpeptidase catalytic domain-like"/>
    <property type="match status" value="1"/>
</dbReference>
<feature type="domain" description="L,D-TPase catalytic" evidence="10">
    <location>
        <begin position="234"/>
        <end position="367"/>
    </location>
</feature>
<dbReference type="Proteomes" id="UP000772812">
    <property type="component" value="Unassembled WGS sequence"/>
</dbReference>
<dbReference type="CDD" id="cd16913">
    <property type="entry name" value="YkuD_like"/>
    <property type="match status" value="1"/>
</dbReference>
<evidence type="ECO:0000256" key="6">
    <source>
        <dbReference type="ARBA" id="ARBA00022960"/>
    </source>
</evidence>
<name>A0ABS1GK44_9AQUI</name>
<evidence type="ECO:0000256" key="9">
    <source>
        <dbReference type="PROSITE-ProRule" id="PRU01373"/>
    </source>
</evidence>
<comment type="caution">
    <text evidence="11">The sequence shown here is derived from an EMBL/GenBank/DDBJ whole genome shotgun (WGS) entry which is preliminary data.</text>
</comment>
<keyword evidence="12" id="KW-1185">Reference proteome</keyword>
<evidence type="ECO:0000256" key="4">
    <source>
        <dbReference type="ARBA" id="ARBA00022679"/>
    </source>
</evidence>
<dbReference type="RefSeq" id="WP_200674840.1">
    <property type="nucleotide sequence ID" value="NZ_JAACYA010000002.1"/>
</dbReference>
<evidence type="ECO:0000256" key="8">
    <source>
        <dbReference type="ARBA" id="ARBA00023316"/>
    </source>
</evidence>
<evidence type="ECO:0000256" key="7">
    <source>
        <dbReference type="ARBA" id="ARBA00022984"/>
    </source>
</evidence>
<evidence type="ECO:0000313" key="11">
    <source>
        <dbReference type="EMBL" id="MBK3333295.1"/>
    </source>
</evidence>
<dbReference type="InterPro" id="IPR050979">
    <property type="entry name" value="LD-transpeptidase"/>
</dbReference>
<comment type="similarity">
    <text evidence="2">Belongs to the YkuD family.</text>
</comment>
<protein>
    <submittedName>
        <fullName evidence="11">L,D-transpeptidase family protein</fullName>
    </submittedName>
</protein>
<evidence type="ECO:0000259" key="10">
    <source>
        <dbReference type="PROSITE" id="PS52029"/>
    </source>
</evidence>
<feature type="active site" description="Proton donor/acceptor" evidence="9">
    <location>
        <position position="327"/>
    </location>
</feature>
<keyword evidence="6 9" id="KW-0133">Cell shape</keyword>
<dbReference type="EMBL" id="JAACYA010000002">
    <property type="protein sequence ID" value="MBK3333295.1"/>
    <property type="molecule type" value="Genomic_DNA"/>
</dbReference>
<accession>A0ABS1GK44</accession>
<evidence type="ECO:0000256" key="3">
    <source>
        <dbReference type="ARBA" id="ARBA00022676"/>
    </source>
</evidence>
<evidence type="ECO:0000256" key="1">
    <source>
        <dbReference type="ARBA" id="ARBA00004752"/>
    </source>
</evidence>
<keyword evidence="4" id="KW-0808">Transferase</keyword>
<dbReference type="Pfam" id="PF03734">
    <property type="entry name" value="YkuD"/>
    <property type="match status" value="1"/>
</dbReference>
<keyword evidence="8 9" id="KW-0961">Cell wall biogenesis/degradation</keyword>
<dbReference type="PANTHER" id="PTHR30582">
    <property type="entry name" value="L,D-TRANSPEPTIDASE"/>
    <property type="match status" value="1"/>
</dbReference>
<evidence type="ECO:0000256" key="2">
    <source>
        <dbReference type="ARBA" id="ARBA00005992"/>
    </source>
</evidence>
<sequence length="425" mass="49446">MIRTILSAFLIFSFAYGYDIDTLLDEALKEVEIESSEKYYNLALKLFNEGLYRQAVKNGEIFLDKNNADIKKLDNIVLLLAVSYFLTEKKDKLFNLFLQYYSSNISEDTRKKLFIYTNNLLVRKGDWKRLKILRSKGKGLFKHSKHSINLSGIFSQFDPGVNIFRLHIGNIIGENSIFFARKNLTLIEIAKMLDMGYDELKIANPHIDPFDIQKGEAVFVPRKRILPEKDFEFGTVYINLSEKRLYYPLIIDGEPYVITFPVGIGRDNAKSPIGQFKITQKKENPEWVVPQSIREEDPTLPSVVPPGPDNPLGIRAMRLGYTEYLLHGTSKRFGIGMKVSHGCIRMYNKDVKRLFDIVKKGTKVVITEKNYKFYKDSRFYIEIFELKPEDKMEIISFLKEKNIKLSPYLLQFYNREKRGYAIPLL</sequence>
<dbReference type="PANTHER" id="PTHR30582:SF24">
    <property type="entry name" value="L,D-TRANSPEPTIDASE ERFK_SRFK-RELATED"/>
    <property type="match status" value="1"/>
</dbReference>
<keyword evidence="7 9" id="KW-0573">Peptidoglycan synthesis</keyword>
<keyword evidence="5" id="KW-0378">Hydrolase</keyword>
<evidence type="ECO:0000256" key="5">
    <source>
        <dbReference type="ARBA" id="ARBA00022801"/>
    </source>
</evidence>
<reference evidence="11 12" key="1">
    <citation type="journal article" date="2021" name="Syst. Appl. Microbiol.">
        <title>Persephonella atlantica sp. nov.: How to adapt to physico-chemical gradients in high temperature hydrothermal habitats.</title>
        <authorList>
            <person name="Francois D.X."/>
            <person name="Godfroy A."/>
            <person name="Mathien C."/>
            <person name="Aube J."/>
            <person name="Cathalot C."/>
            <person name="Lesongeur F."/>
            <person name="L'Haridon S."/>
            <person name="Philippon X."/>
            <person name="Roussel E.G."/>
        </authorList>
    </citation>
    <scope>NUCLEOTIDE SEQUENCE [LARGE SCALE GENOMIC DNA]</scope>
    <source>
        <strain evidence="11 12">MO1340</strain>
    </source>
</reference>
<comment type="pathway">
    <text evidence="1 9">Cell wall biogenesis; peptidoglycan biosynthesis.</text>
</comment>
<dbReference type="InterPro" id="IPR005490">
    <property type="entry name" value="LD_TPept_cat_dom"/>
</dbReference>